<dbReference type="AlphaFoldDB" id="A0A285QC30"/>
<protein>
    <submittedName>
        <fullName evidence="2">Pimeloyl-ACP methyl ester carboxylesterase</fullName>
    </submittedName>
</protein>
<keyword evidence="3" id="KW-1185">Reference proteome</keyword>
<dbReference type="EMBL" id="OBMI01000001">
    <property type="protein sequence ID" value="SOB79490.1"/>
    <property type="molecule type" value="Genomic_DNA"/>
</dbReference>
<dbReference type="Pfam" id="PF12697">
    <property type="entry name" value="Abhydrolase_6"/>
    <property type="match status" value="1"/>
</dbReference>
<dbReference type="InterPro" id="IPR000073">
    <property type="entry name" value="AB_hydrolase_1"/>
</dbReference>
<dbReference type="PANTHER" id="PTHR43194:SF2">
    <property type="entry name" value="PEROXISOMAL MEMBRANE PROTEIN LPX1"/>
    <property type="match status" value="1"/>
</dbReference>
<dbReference type="OrthoDB" id="9804723at2"/>
<dbReference type="Proteomes" id="UP000219494">
    <property type="component" value="Unassembled WGS sequence"/>
</dbReference>
<gene>
    <name evidence="2" type="ORF">SAMN06297144_0581</name>
</gene>
<dbReference type="SUPFAM" id="SSF53474">
    <property type="entry name" value="alpha/beta-Hydrolases"/>
    <property type="match status" value="1"/>
</dbReference>
<name>A0A285QC30_9SPHN</name>
<feature type="domain" description="AB hydrolase-1" evidence="1">
    <location>
        <begin position="58"/>
        <end position="301"/>
    </location>
</feature>
<evidence type="ECO:0000313" key="2">
    <source>
        <dbReference type="EMBL" id="SOB79490.1"/>
    </source>
</evidence>
<sequence>MPDGDDLPSLLGFFEGRQPPAPAWFTAALADAPARATFDADGAAIELLTWGERGRPGLLFLHGNAAHADWWSFIAPFFAATHRCAAISWSGMGGSAWRQSYSVAQFAAELLGATDAGDLAAAGPPIVVAHSFGGIPLIYTAAHHPERLGGGIMVDSFVPPPARKRPSWLVTGRAPGRYPTLAAALARYRFAPPQTSEHLYAVDHLARGSLHQVAADANGPAGWTWRFDPNLWATLDRTAADALVPQARVPIGLLHGAESALVGEDHVAHLSAQLPDCRFVAAVPGARHHIMVDQPLALVAALRVGISALSAPGRNMA</sequence>
<dbReference type="RefSeq" id="WP_097062471.1">
    <property type="nucleotide sequence ID" value="NZ_OBMI01000001.1"/>
</dbReference>
<reference evidence="2 3" key="1">
    <citation type="submission" date="2017-07" db="EMBL/GenBank/DDBJ databases">
        <authorList>
            <person name="Sun Z.S."/>
            <person name="Albrecht U."/>
            <person name="Echele G."/>
            <person name="Lee C.C."/>
        </authorList>
    </citation>
    <scope>NUCLEOTIDE SEQUENCE [LARGE SCALE GENOMIC DNA]</scope>
    <source>
        <strain evidence="2 3">CGMCC 1.12672</strain>
    </source>
</reference>
<dbReference type="InterPro" id="IPR029058">
    <property type="entry name" value="AB_hydrolase_fold"/>
</dbReference>
<dbReference type="PANTHER" id="PTHR43194">
    <property type="entry name" value="HYDROLASE ALPHA/BETA FOLD FAMILY"/>
    <property type="match status" value="1"/>
</dbReference>
<dbReference type="InterPro" id="IPR050228">
    <property type="entry name" value="Carboxylesterase_BioH"/>
</dbReference>
<evidence type="ECO:0000259" key="1">
    <source>
        <dbReference type="Pfam" id="PF12697"/>
    </source>
</evidence>
<accession>A0A285QC30</accession>
<dbReference type="Gene3D" id="3.40.50.1820">
    <property type="entry name" value="alpha/beta hydrolase"/>
    <property type="match status" value="1"/>
</dbReference>
<proteinExistence type="predicted"/>
<organism evidence="2 3">
    <name type="scientific">Sphingomonas guangdongensis</name>
    <dbReference type="NCBI Taxonomy" id="1141890"/>
    <lineage>
        <taxon>Bacteria</taxon>
        <taxon>Pseudomonadati</taxon>
        <taxon>Pseudomonadota</taxon>
        <taxon>Alphaproteobacteria</taxon>
        <taxon>Sphingomonadales</taxon>
        <taxon>Sphingomonadaceae</taxon>
        <taxon>Sphingomonas</taxon>
    </lineage>
</organism>
<evidence type="ECO:0000313" key="3">
    <source>
        <dbReference type="Proteomes" id="UP000219494"/>
    </source>
</evidence>